<dbReference type="AlphaFoldDB" id="A0A9P4IGA7"/>
<dbReference type="Proteomes" id="UP000799772">
    <property type="component" value="Unassembled WGS sequence"/>
</dbReference>
<evidence type="ECO:0000313" key="1">
    <source>
        <dbReference type="EMBL" id="KAF2097952.1"/>
    </source>
</evidence>
<proteinExistence type="predicted"/>
<evidence type="ECO:0000313" key="2">
    <source>
        <dbReference type="Proteomes" id="UP000799772"/>
    </source>
</evidence>
<dbReference type="OrthoDB" id="3880401at2759"/>
<reference evidence="1" key="1">
    <citation type="journal article" date="2020" name="Stud. Mycol.">
        <title>101 Dothideomycetes genomes: a test case for predicting lifestyles and emergence of pathogens.</title>
        <authorList>
            <person name="Haridas S."/>
            <person name="Albert R."/>
            <person name="Binder M."/>
            <person name="Bloem J."/>
            <person name="Labutti K."/>
            <person name="Salamov A."/>
            <person name="Andreopoulos B."/>
            <person name="Baker S."/>
            <person name="Barry K."/>
            <person name="Bills G."/>
            <person name="Bluhm B."/>
            <person name="Cannon C."/>
            <person name="Castanera R."/>
            <person name="Culley D."/>
            <person name="Daum C."/>
            <person name="Ezra D."/>
            <person name="Gonzalez J."/>
            <person name="Henrissat B."/>
            <person name="Kuo A."/>
            <person name="Liang C."/>
            <person name="Lipzen A."/>
            <person name="Lutzoni F."/>
            <person name="Magnuson J."/>
            <person name="Mondo S."/>
            <person name="Nolan M."/>
            <person name="Ohm R."/>
            <person name="Pangilinan J."/>
            <person name="Park H.-J."/>
            <person name="Ramirez L."/>
            <person name="Alfaro M."/>
            <person name="Sun H."/>
            <person name="Tritt A."/>
            <person name="Yoshinaga Y."/>
            <person name="Zwiers L.-H."/>
            <person name="Turgeon B."/>
            <person name="Goodwin S."/>
            <person name="Spatafora J."/>
            <person name="Crous P."/>
            <person name="Grigoriev I."/>
        </authorList>
    </citation>
    <scope>NUCLEOTIDE SEQUENCE</scope>
    <source>
        <strain evidence="1">CBS 133067</strain>
    </source>
</reference>
<keyword evidence="2" id="KW-1185">Reference proteome</keyword>
<sequence>MASDTIFHVLRTRTELKDPAGYKEIVDVFGTYTELQAAKKAAREVLLNEGYEKEWFSVYDLKGDGLDDTWKHGDGMIVYAVAPEVGASEKEGQELFKVFIETEQNQLGLSGNEQGLVQESLYYVLQTTIHYDLDRSGAKRETTVEGTYRRCTEAKEKATSVLLDCGMSKRDFVEYEENDGSSNWPYGQDIIVRAVAEGGENYLVIVVKGKVGG</sequence>
<name>A0A9P4IGA7_9PEZI</name>
<gene>
    <name evidence="1" type="ORF">NA57DRAFT_76752</name>
</gene>
<protein>
    <submittedName>
        <fullName evidence="1">Uncharacterized protein</fullName>
    </submittedName>
</protein>
<accession>A0A9P4IGA7</accession>
<dbReference type="EMBL" id="ML978127">
    <property type="protein sequence ID" value="KAF2097952.1"/>
    <property type="molecule type" value="Genomic_DNA"/>
</dbReference>
<comment type="caution">
    <text evidence="1">The sequence shown here is derived from an EMBL/GenBank/DDBJ whole genome shotgun (WGS) entry which is preliminary data.</text>
</comment>
<organism evidence="1 2">
    <name type="scientific">Rhizodiscina lignyota</name>
    <dbReference type="NCBI Taxonomy" id="1504668"/>
    <lineage>
        <taxon>Eukaryota</taxon>
        <taxon>Fungi</taxon>
        <taxon>Dikarya</taxon>
        <taxon>Ascomycota</taxon>
        <taxon>Pezizomycotina</taxon>
        <taxon>Dothideomycetes</taxon>
        <taxon>Pleosporomycetidae</taxon>
        <taxon>Aulographales</taxon>
        <taxon>Rhizodiscinaceae</taxon>
        <taxon>Rhizodiscina</taxon>
    </lineage>
</organism>